<dbReference type="FunFam" id="3.90.230.10:FF:000002">
    <property type="entry name" value="Xaa-Pro aminopeptidase 3"/>
    <property type="match status" value="1"/>
</dbReference>
<comment type="similarity">
    <text evidence="9">Belongs to the peptidase M24B family. Eukaryotic-type prolidase subfamily.</text>
</comment>
<evidence type="ECO:0000256" key="12">
    <source>
        <dbReference type="ARBA" id="ARBA00044252"/>
    </source>
</evidence>
<evidence type="ECO:0000313" key="19">
    <source>
        <dbReference type="Proteomes" id="UP000009046"/>
    </source>
</evidence>
<evidence type="ECO:0000256" key="5">
    <source>
        <dbReference type="ARBA" id="ARBA00022801"/>
    </source>
</evidence>
<organism>
    <name type="scientific">Pediculus humanus subsp. corporis</name>
    <name type="common">Body louse</name>
    <dbReference type="NCBI Taxonomy" id="121224"/>
    <lineage>
        <taxon>Eukaryota</taxon>
        <taxon>Metazoa</taxon>
        <taxon>Ecdysozoa</taxon>
        <taxon>Arthropoda</taxon>
        <taxon>Hexapoda</taxon>
        <taxon>Insecta</taxon>
        <taxon>Pterygota</taxon>
        <taxon>Neoptera</taxon>
        <taxon>Paraneoptera</taxon>
        <taxon>Psocodea</taxon>
        <taxon>Troctomorpha</taxon>
        <taxon>Phthiraptera</taxon>
        <taxon>Anoplura</taxon>
        <taxon>Pediculidae</taxon>
        <taxon>Pediculus</taxon>
    </lineage>
</organism>
<dbReference type="InterPro" id="IPR036005">
    <property type="entry name" value="Creatinase/aminopeptidase-like"/>
</dbReference>
<dbReference type="CDD" id="cd01087">
    <property type="entry name" value="Prolidase"/>
    <property type="match status" value="1"/>
</dbReference>
<comment type="cofactor">
    <cofactor evidence="1">
        <name>Mn(2+)</name>
        <dbReference type="ChEBI" id="CHEBI:29035"/>
    </cofactor>
</comment>
<dbReference type="EMBL" id="DS235307">
    <property type="protein sequence ID" value="EEB14567.1"/>
    <property type="molecule type" value="Genomic_DNA"/>
</dbReference>
<dbReference type="KEGG" id="phu:Phum_PHUM308760"/>
<evidence type="ECO:0000256" key="13">
    <source>
        <dbReference type="ARBA" id="ARBA00044284"/>
    </source>
</evidence>
<dbReference type="OMA" id="DAHALFF"/>
<name>E0VMG1_PEDHC</name>
<keyword evidence="8" id="KW-0464">Manganese</keyword>
<dbReference type="OrthoDB" id="10261878at2759"/>
<dbReference type="Proteomes" id="UP000009046">
    <property type="component" value="Unassembled WGS sequence"/>
</dbReference>
<dbReference type="CTD" id="8235807"/>
<dbReference type="VEuPathDB" id="VectorBase:PHUM308760"/>
<keyword evidence="5 17" id="KW-0378">Hydrolase</keyword>
<evidence type="ECO:0000256" key="14">
    <source>
        <dbReference type="ARBA" id="ARBA00044351"/>
    </source>
</evidence>
<protein>
    <recommendedName>
        <fullName evidence="11">Xaa-Pro dipeptidase</fullName>
        <ecNumber evidence="10">3.4.13.9</ecNumber>
    </recommendedName>
    <alternativeName>
        <fullName evidence="14">Imidodipeptidase</fullName>
    </alternativeName>
    <alternativeName>
        <fullName evidence="12">Peptidase D</fullName>
    </alternativeName>
    <alternativeName>
        <fullName evidence="13">Proline dipeptidase</fullName>
    </alternativeName>
</protein>
<dbReference type="FunCoup" id="E0VMG1">
    <property type="interactions" value="1027"/>
</dbReference>
<evidence type="ECO:0000256" key="10">
    <source>
        <dbReference type="ARBA" id="ARBA00044051"/>
    </source>
</evidence>
<evidence type="ECO:0000313" key="18">
    <source>
        <dbReference type="EnsemblMetazoa" id="PHUM308760-PA"/>
    </source>
</evidence>
<dbReference type="GO" id="GO:0006508">
    <property type="term" value="P:proteolysis"/>
    <property type="evidence" value="ECO:0007669"/>
    <property type="project" value="UniProtKB-KW"/>
</dbReference>
<dbReference type="EC" id="3.4.13.9" evidence="10"/>
<dbReference type="InterPro" id="IPR029149">
    <property type="entry name" value="Creatin/AminoP/Spt16_N"/>
</dbReference>
<dbReference type="InterPro" id="IPR007865">
    <property type="entry name" value="Aminopep_P_N"/>
</dbReference>
<keyword evidence="7" id="KW-0482">Metalloprotease</keyword>
<dbReference type="Pfam" id="PF00557">
    <property type="entry name" value="Peptidase_M24"/>
    <property type="match status" value="1"/>
</dbReference>
<comment type="catalytic activity">
    <reaction evidence="15">
        <text>Xaa-L-Pro dipeptide + H2O = an L-alpha-amino acid + L-proline</text>
        <dbReference type="Rhea" id="RHEA:76407"/>
        <dbReference type="ChEBI" id="CHEBI:15377"/>
        <dbReference type="ChEBI" id="CHEBI:59869"/>
        <dbReference type="ChEBI" id="CHEBI:60039"/>
        <dbReference type="ChEBI" id="CHEBI:195196"/>
        <dbReference type="EC" id="3.4.13.9"/>
    </reaction>
</comment>
<dbReference type="SUPFAM" id="SSF55920">
    <property type="entry name" value="Creatinase/aminopeptidase"/>
    <property type="match status" value="1"/>
</dbReference>
<dbReference type="STRING" id="121224.E0VMG1"/>
<keyword evidence="4" id="KW-0479">Metal-binding</keyword>
<dbReference type="Gene3D" id="3.90.230.10">
    <property type="entry name" value="Creatinase/methionine aminopeptidase superfamily"/>
    <property type="match status" value="1"/>
</dbReference>
<comment type="subunit">
    <text evidence="2">Homodimer.</text>
</comment>
<evidence type="ECO:0000256" key="8">
    <source>
        <dbReference type="ARBA" id="ARBA00023211"/>
    </source>
</evidence>
<dbReference type="InterPro" id="IPR052433">
    <property type="entry name" value="X-Pro_dipept-like"/>
</dbReference>
<evidence type="ECO:0000256" key="15">
    <source>
        <dbReference type="ARBA" id="ARBA00048994"/>
    </source>
</evidence>
<evidence type="ECO:0000256" key="3">
    <source>
        <dbReference type="ARBA" id="ARBA00022670"/>
    </source>
</evidence>
<reference evidence="17" key="1">
    <citation type="submission" date="2007-04" db="EMBL/GenBank/DDBJ databases">
        <title>Annotation of Pediculus humanus corporis strain USDA.</title>
        <authorList>
            <person name="Kirkness E."/>
            <person name="Hannick L."/>
            <person name="Hass B."/>
            <person name="Bruggner R."/>
            <person name="Lawson D."/>
            <person name="Bidwell S."/>
            <person name="Joardar V."/>
            <person name="Caler E."/>
            <person name="Walenz B."/>
            <person name="Inman J."/>
            <person name="Schobel S."/>
            <person name="Galinsky K."/>
            <person name="Amedeo P."/>
            <person name="Strausberg R."/>
        </authorList>
    </citation>
    <scope>NUCLEOTIDE SEQUENCE</scope>
    <source>
        <strain evidence="17">USDA</strain>
    </source>
</reference>
<evidence type="ECO:0000256" key="1">
    <source>
        <dbReference type="ARBA" id="ARBA00001936"/>
    </source>
</evidence>
<evidence type="ECO:0000256" key="4">
    <source>
        <dbReference type="ARBA" id="ARBA00022723"/>
    </source>
</evidence>
<dbReference type="Gene3D" id="3.40.350.10">
    <property type="entry name" value="Creatinase/prolidase N-terminal domain"/>
    <property type="match status" value="1"/>
</dbReference>
<dbReference type="PANTHER" id="PTHR48480">
    <property type="match status" value="1"/>
</dbReference>
<keyword evidence="3" id="KW-0645">Protease</keyword>
<reference evidence="18" key="3">
    <citation type="submission" date="2020-05" db="UniProtKB">
        <authorList>
            <consortium name="EnsemblMetazoa"/>
        </authorList>
    </citation>
    <scope>IDENTIFICATION</scope>
    <source>
        <strain evidence="18">USDA</strain>
    </source>
</reference>
<dbReference type="PANTHER" id="PTHR48480:SF2">
    <property type="entry name" value="PEPTIDASE D"/>
    <property type="match status" value="1"/>
</dbReference>
<evidence type="ECO:0000259" key="16">
    <source>
        <dbReference type="SMART" id="SM01011"/>
    </source>
</evidence>
<sequence>MGDNSLKVPMILFAENRKRLCKKLMENENIPKGSVVLLQGGDSINHYNTDVEYVFRQEPFFNWTFGVREPGCYGAIVVDKGESILFVPRLPDVYATWCGPLKTLCEFKQLYETDRVTYVDQSGLNTDSNLTMNPAVFDGIDEFQTDCKLLYPIITELRVIKTPQEIEVIRYTNRISSEAHKQVMRRIKPGMKEYQCESIFLDYCYFVGGCRHVSYTCICGSGINGSILHYGHAGAPNDRTIRDGDMCLFDMGCSYCGYASDITCSFPANGIFTDDQKLIYNAVLAARDAVLSKAKPGVSWCRMHFKANKVMLTKLKEGGLLTGDVSEMIEAELGAVFQPHGLGHLMGCDVHDVGGYMEGTPERPEAAGFSSLRTARILEPGMVLTVEPGCYFIPWILEKALANPKQNKFLVPKAIKRFWNFGGVRIEDDVVITEKGVENLTVVPRT</sequence>
<evidence type="ECO:0000256" key="2">
    <source>
        <dbReference type="ARBA" id="ARBA00011738"/>
    </source>
</evidence>
<dbReference type="Pfam" id="PF05195">
    <property type="entry name" value="AMP_N"/>
    <property type="match status" value="1"/>
</dbReference>
<dbReference type="InParanoid" id="E0VMG1"/>
<dbReference type="SUPFAM" id="SSF53092">
    <property type="entry name" value="Creatinase/prolidase N-terminal domain"/>
    <property type="match status" value="1"/>
</dbReference>
<evidence type="ECO:0000256" key="11">
    <source>
        <dbReference type="ARBA" id="ARBA00044141"/>
    </source>
</evidence>
<dbReference type="GeneID" id="8235807"/>
<dbReference type="GO" id="GO:0102009">
    <property type="term" value="F:proline dipeptidase activity"/>
    <property type="evidence" value="ECO:0007669"/>
    <property type="project" value="UniProtKB-EC"/>
</dbReference>
<dbReference type="eggNOG" id="KOG2737">
    <property type="taxonomic scope" value="Eukaryota"/>
</dbReference>
<proteinExistence type="inferred from homology"/>
<keyword evidence="6 17" id="KW-0224">Dipeptidase</keyword>
<evidence type="ECO:0000256" key="9">
    <source>
        <dbReference type="ARBA" id="ARBA00043990"/>
    </source>
</evidence>
<dbReference type="AlphaFoldDB" id="E0VMG1"/>
<dbReference type="HOGENOM" id="CLU_017266_1_2_1"/>
<dbReference type="RefSeq" id="XP_002427305.1">
    <property type="nucleotide sequence ID" value="XM_002427260.1"/>
</dbReference>
<evidence type="ECO:0000256" key="6">
    <source>
        <dbReference type="ARBA" id="ARBA00022997"/>
    </source>
</evidence>
<dbReference type="MEROPS" id="M24.007"/>
<dbReference type="EMBL" id="AAZO01003585">
    <property type="status" value="NOT_ANNOTATED_CDS"/>
    <property type="molecule type" value="Genomic_DNA"/>
</dbReference>
<feature type="domain" description="Aminopeptidase P N-terminal" evidence="16">
    <location>
        <begin position="8"/>
        <end position="158"/>
    </location>
</feature>
<dbReference type="GO" id="GO:0030145">
    <property type="term" value="F:manganese ion binding"/>
    <property type="evidence" value="ECO:0007669"/>
    <property type="project" value="InterPro"/>
</dbReference>
<dbReference type="EMBL" id="AAZO01003584">
    <property type="status" value="NOT_ANNOTATED_CDS"/>
    <property type="molecule type" value="Genomic_DNA"/>
</dbReference>
<dbReference type="InterPro" id="IPR000994">
    <property type="entry name" value="Pept_M24"/>
</dbReference>
<evidence type="ECO:0000256" key="7">
    <source>
        <dbReference type="ARBA" id="ARBA00023049"/>
    </source>
</evidence>
<dbReference type="SMART" id="SM01011">
    <property type="entry name" value="AMP_N"/>
    <property type="match status" value="1"/>
</dbReference>
<dbReference type="GO" id="GO:0070006">
    <property type="term" value="F:metalloaminopeptidase activity"/>
    <property type="evidence" value="ECO:0007669"/>
    <property type="project" value="InterPro"/>
</dbReference>
<evidence type="ECO:0000313" key="17">
    <source>
        <dbReference type="EMBL" id="EEB14567.1"/>
    </source>
</evidence>
<accession>E0VMG1</accession>
<gene>
    <name evidence="18" type="primary">8235807</name>
    <name evidence="17" type="ORF">Phum_PHUM308760</name>
</gene>
<dbReference type="EnsemblMetazoa" id="PHUM308760-RA">
    <property type="protein sequence ID" value="PHUM308760-PA"/>
    <property type="gene ID" value="PHUM308760"/>
</dbReference>
<keyword evidence="19" id="KW-1185">Reference proteome</keyword>
<reference evidence="17" key="2">
    <citation type="submission" date="2007-04" db="EMBL/GenBank/DDBJ databases">
        <title>The genome of the human body louse.</title>
        <authorList>
            <consortium name="The Human Body Louse Genome Consortium"/>
            <person name="Kirkness E."/>
            <person name="Walenz B."/>
            <person name="Hass B."/>
            <person name="Bruggner R."/>
            <person name="Strausberg R."/>
        </authorList>
    </citation>
    <scope>NUCLEOTIDE SEQUENCE</scope>
    <source>
        <strain evidence="17">USDA</strain>
    </source>
</reference>